<dbReference type="Gene3D" id="3.40.630.30">
    <property type="match status" value="1"/>
</dbReference>
<reference evidence="2" key="1">
    <citation type="submission" date="2021-02" db="EMBL/GenBank/DDBJ databases">
        <authorList>
            <person name="Dougan E. K."/>
            <person name="Rhodes N."/>
            <person name="Thang M."/>
            <person name="Chan C."/>
        </authorList>
    </citation>
    <scope>NUCLEOTIDE SEQUENCE</scope>
</reference>
<gene>
    <name evidence="2" type="ORF">SNAT2548_LOCUS20947</name>
</gene>
<name>A0A812QEY5_9DINO</name>
<dbReference type="CDD" id="cd04301">
    <property type="entry name" value="NAT_SF"/>
    <property type="match status" value="1"/>
</dbReference>
<dbReference type="InterPro" id="IPR000182">
    <property type="entry name" value="GNAT_dom"/>
</dbReference>
<accession>A0A812QEY5</accession>
<evidence type="ECO:0000313" key="3">
    <source>
        <dbReference type="Proteomes" id="UP000604046"/>
    </source>
</evidence>
<dbReference type="Pfam" id="PF00583">
    <property type="entry name" value="Acetyltransf_1"/>
    <property type="match status" value="1"/>
</dbReference>
<organism evidence="2 3">
    <name type="scientific">Symbiodinium natans</name>
    <dbReference type="NCBI Taxonomy" id="878477"/>
    <lineage>
        <taxon>Eukaryota</taxon>
        <taxon>Sar</taxon>
        <taxon>Alveolata</taxon>
        <taxon>Dinophyceae</taxon>
        <taxon>Suessiales</taxon>
        <taxon>Symbiodiniaceae</taxon>
        <taxon>Symbiodinium</taxon>
    </lineage>
</organism>
<keyword evidence="3" id="KW-1185">Reference proteome</keyword>
<comment type="caution">
    <text evidence="2">The sequence shown here is derived from an EMBL/GenBank/DDBJ whole genome shotgun (WGS) entry which is preliminary data.</text>
</comment>
<sequence length="242" mass="26795">MELEDDAANQVLYRIMGTEDIPAVLEAVARAFFEGEPVTAAARPPCTLGDWTRFTEMFLPHMAAEGHTVVAFDKATGKVLGALLNEDFVHPDPPAMEKFLDTSDGDWRPLMAMVEELEIQLMESHKIPPKAEERPSGTFFHLWMLGVASSARGRGVGSKLLRHSLLWAKQRGFKMAFAETTGAISTGMVKKHCSPKLDAFVDYASWDKMPTSEELKQLPSLGHLGLSMLSIDLTDFAWKDAE</sequence>
<dbReference type="GO" id="GO:0008080">
    <property type="term" value="F:N-acetyltransferase activity"/>
    <property type="evidence" value="ECO:0007669"/>
    <property type="project" value="TreeGrafter"/>
</dbReference>
<dbReference type="InterPro" id="IPR016181">
    <property type="entry name" value="Acyl_CoA_acyltransferase"/>
</dbReference>
<dbReference type="PROSITE" id="PS51186">
    <property type="entry name" value="GNAT"/>
    <property type="match status" value="1"/>
</dbReference>
<dbReference type="PANTHER" id="PTHR20905:SF1">
    <property type="entry name" value="AT07410P-RELATED"/>
    <property type="match status" value="1"/>
</dbReference>
<feature type="domain" description="N-acetyltransferase" evidence="1">
    <location>
        <begin position="67"/>
        <end position="207"/>
    </location>
</feature>
<dbReference type="PANTHER" id="PTHR20905">
    <property type="entry name" value="N-ACETYLTRANSFERASE-RELATED"/>
    <property type="match status" value="1"/>
</dbReference>
<evidence type="ECO:0000313" key="2">
    <source>
        <dbReference type="EMBL" id="CAE7383973.1"/>
    </source>
</evidence>
<proteinExistence type="predicted"/>
<evidence type="ECO:0000259" key="1">
    <source>
        <dbReference type="PROSITE" id="PS51186"/>
    </source>
</evidence>
<dbReference type="OrthoDB" id="2115692at2759"/>
<protein>
    <recommendedName>
        <fullName evidence="1">N-acetyltransferase domain-containing protein</fullName>
    </recommendedName>
</protein>
<dbReference type="SUPFAM" id="SSF55729">
    <property type="entry name" value="Acyl-CoA N-acyltransferases (Nat)"/>
    <property type="match status" value="1"/>
</dbReference>
<dbReference type="AlphaFoldDB" id="A0A812QEY5"/>
<dbReference type="EMBL" id="CAJNDS010002230">
    <property type="protein sequence ID" value="CAE7383973.1"/>
    <property type="molecule type" value="Genomic_DNA"/>
</dbReference>
<dbReference type="Proteomes" id="UP000604046">
    <property type="component" value="Unassembled WGS sequence"/>
</dbReference>